<comment type="similarity">
    <text evidence="1 9">Belongs to the universal ribosomal protein uS5 family.</text>
</comment>
<dbReference type="InterPro" id="IPR005712">
    <property type="entry name" value="Ribosomal_uS5_bac-type"/>
</dbReference>
<organism evidence="11 12">
    <name type="scientific">candidate division WWE3 bacterium RIFCSPLOWO2_01_FULL_37_15</name>
    <dbReference type="NCBI Taxonomy" id="1802622"/>
    <lineage>
        <taxon>Bacteria</taxon>
        <taxon>Katanobacteria</taxon>
    </lineage>
</organism>
<dbReference type="Proteomes" id="UP000177458">
    <property type="component" value="Unassembled WGS sequence"/>
</dbReference>
<dbReference type="Gene3D" id="3.30.160.20">
    <property type="match status" value="1"/>
</dbReference>
<dbReference type="Pfam" id="PF03719">
    <property type="entry name" value="Ribosomal_S5_C"/>
    <property type="match status" value="1"/>
</dbReference>
<keyword evidence="5 8" id="KW-0687">Ribonucleoprotein</keyword>
<dbReference type="InterPro" id="IPR020568">
    <property type="entry name" value="Ribosomal_Su5_D2-typ_SF"/>
</dbReference>
<dbReference type="PROSITE" id="PS50881">
    <property type="entry name" value="S5_DSRBD"/>
    <property type="match status" value="1"/>
</dbReference>
<comment type="caution">
    <text evidence="11">The sequence shown here is derived from an EMBL/GenBank/DDBJ whole genome shotgun (WGS) entry which is preliminary data.</text>
</comment>
<evidence type="ECO:0000256" key="5">
    <source>
        <dbReference type="ARBA" id="ARBA00023274"/>
    </source>
</evidence>
<dbReference type="AlphaFoldDB" id="A0A1F4V0H1"/>
<evidence type="ECO:0000256" key="1">
    <source>
        <dbReference type="ARBA" id="ARBA00008945"/>
    </source>
</evidence>
<dbReference type="InterPro" id="IPR013810">
    <property type="entry name" value="Ribosomal_uS5_N"/>
</dbReference>
<evidence type="ECO:0000256" key="7">
    <source>
        <dbReference type="ARBA" id="ARBA00035519"/>
    </source>
</evidence>
<evidence type="ECO:0000256" key="6">
    <source>
        <dbReference type="ARBA" id="ARBA00035255"/>
    </source>
</evidence>
<dbReference type="Pfam" id="PF00333">
    <property type="entry name" value="Ribosomal_S5"/>
    <property type="match status" value="1"/>
</dbReference>
<dbReference type="PANTHER" id="PTHR48277:SF1">
    <property type="entry name" value="MITOCHONDRIAL RIBOSOMAL PROTEIN S5"/>
    <property type="match status" value="1"/>
</dbReference>
<evidence type="ECO:0000256" key="2">
    <source>
        <dbReference type="ARBA" id="ARBA00022730"/>
    </source>
</evidence>
<dbReference type="InterPro" id="IPR014721">
    <property type="entry name" value="Ribsml_uS5_D2-typ_fold_subgr"/>
</dbReference>
<keyword evidence="2" id="KW-0699">rRNA-binding</keyword>
<dbReference type="GO" id="GO:0005737">
    <property type="term" value="C:cytoplasm"/>
    <property type="evidence" value="ECO:0007669"/>
    <property type="project" value="UniProtKB-ARBA"/>
</dbReference>
<evidence type="ECO:0000259" key="10">
    <source>
        <dbReference type="PROSITE" id="PS50881"/>
    </source>
</evidence>
<dbReference type="GO" id="GO:0006412">
    <property type="term" value="P:translation"/>
    <property type="evidence" value="ECO:0007669"/>
    <property type="project" value="InterPro"/>
</dbReference>
<evidence type="ECO:0000256" key="8">
    <source>
        <dbReference type="PROSITE-ProRule" id="PRU00268"/>
    </source>
</evidence>
<dbReference type="FunFam" id="3.30.230.10:FF:000002">
    <property type="entry name" value="30S ribosomal protein S5"/>
    <property type="match status" value="1"/>
</dbReference>
<dbReference type="EMBL" id="MEVF01000006">
    <property type="protein sequence ID" value="OGC50676.1"/>
    <property type="molecule type" value="Genomic_DNA"/>
</dbReference>
<accession>A0A1F4V0H1</accession>
<evidence type="ECO:0000256" key="9">
    <source>
        <dbReference type="RuleBase" id="RU003823"/>
    </source>
</evidence>
<evidence type="ECO:0000313" key="11">
    <source>
        <dbReference type="EMBL" id="OGC50676.1"/>
    </source>
</evidence>
<evidence type="ECO:0000256" key="3">
    <source>
        <dbReference type="ARBA" id="ARBA00022884"/>
    </source>
</evidence>
<proteinExistence type="inferred from homology"/>
<dbReference type="GO" id="GO:0019843">
    <property type="term" value="F:rRNA binding"/>
    <property type="evidence" value="ECO:0007669"/>
    <property type="project" value="UniProtKB-KW"/>
</dbReference>
<dbReference type="PANTHER" id="PTHR48277">
    <property type="entry name" value="MITOCHONDRIAL RIBOSOMAL PROTEIN S5"/>
    <property type="match status" value="1"/>
</dbReference>
<dbReference type="InterPro" id="IPR000851">
    <property type="entry name" value="Ribosomal_uS5"/>
</dbReference>
<keyword evidence="4 8" id="KW-0689">Ribosomal protein</keyword>
<protein>
    <recommendedName>
        <fullName evidence="6">Small ribosomal subunit protein uS5</fullName>
    </recommendedName>
    <alternativeName>
        <fullName evidence="7">30S ribosomal protein S5</fullName>
    </alternativeName>
</protein>
<dbReference type="NCBIfam" id="TIGR01021">
    <property type="entry name" value="rpsE_bact"/>
    <property type="match status" value="1"/>
</dbReference>
<feature type="domain" description="S5 DRBM" evidence="10">
    <location>
        <begin position="7"/>
        <end position="70"/>
    </location>
</feature>
<dbReference type="SUPFAM" id="SSF54211">
    <property type="entry name" value="Ribosomal protein S5 domain 2-like"/>
    <property type="match status" value="1"/>
</dbReference>
<evidence type="ECO:0000256" key="4">
    <source>
        <dbReference type="ARBA" id="ARBA00022980"/>
    </source>
</evidence>
<dbReference type="GO" id="GO:0003735">
    <property type="term" value="F:structural constituent of ribosome"/>
    <property type="evidence" value="ECO:0007669"/>
    <property type="project" value="UniProtKB-UniRule"/>
</dbReference>
<evidence type="ECO:0000313" key="12">
    <source>
        <dbReference type="Proteomes" id="UP000177458"/>
    </source>
</evidence>
<dbReference type="SUPFAM" id="SSF54768">
    <property type="entry name" value="dsRNA-binding domain-like"/>
    <property type="match status" value="1"/>
</dbReference>
<keyword evidence="3" id="KW-0694">RNA-binding</keyword>
<reference evidence="11 12" key="1">
    <citation type="journal article" date="2016" name="Nat. Commun.">
        <title>Thousands of microbial genomes shed light on interconnected biogeochemical processes in an aquifer system.</title>
        <authorList>
            <person name="Anantharaman K."/>
            <person name="Brown C.T."/>
            <person name="Hug L.A."/>
            <person name="Sharon I."/>
            <person name="Castelle C.J."/>
            <person name="Probst A.J."/>
            <person name="Thomas B.C."/>
            <person name="Singh A."/>
            <person name="Wilkins M.J."/>
            <person name="Karaoz U."/>
            <person name="Brodie E.L."/>
            <person name="Williams K.H."/>
            <person name="Hubbard S.S."/>
            <person name="Banfield J.F."/>
        </authorList>
    </citation>
    <scope>NUCLEOTIDE SEQUENCE [LARGE SCALE GENOMIC DNA]</scope>
</reference>
<dbReference type="Gene3D" id="3.30.230.10">
    <property type="match status" value="1"/>
</dbReference>
<gene>
    <name evidence="11" type="ORF">A3A69_02740</name>
</gene>
<sequence length="145" mass="15329">MMETREFEERVIQIKRVSKKTSGGNTIGFSALVVVGDKKGRVGIGLGKAKDVSSSVQKAVSQAKRNLINVKLKNTTIAHEVHSTFGAAEVFLKPAPKGSGIIAGGAVRVVLELVGVKDISAKMLGSNNRSSNLKCALEALKKLKS</sequence>
<name>A0A1F4V0H1_UNCKA</name>
<dbReference type="GO" id="GO:0015935">
    <property type="term" value="C:small ribosomal subunit"/>
    <property type="evidence" value="ECO:0007669"/>
    <property type="project" value="InterPro"/>
</dbReference>
<dbReference type="InterPro" id="IPR005324">
    <property type="entry name" value="Ribosomal_uS5_C"/>
</dbReference>